<dbReference type="EMBL" id="BSOW01000052">
    <property type="protein sequence ID" value="GLR91664.1"/>
    <property type="molecule type" value="Genomic_DNA"/>
</dbReference>
<protein>
    <submittedName>
        <fullName evidence="1">Uncharacterized protein</fullName>
    </submittedName>
</protein>
<sequence length="56" mass="5806">MRDGRGALVGAIAIALSAHIENAQGCVQIRIPSSTISNHDATKDLADLASIYTARA</sequence>
<gene>
    <name evidence="1" type="ORF">GCM10007857_83820</name>
</gene>
<name>A0ABQ6BB56_9BRAD</name>
<keyword evidence="2" id="KW-1185">Reference proteome</keyword>
<organism evidence="1 2">
    <name type="scientific">Bradyrhizobium iriomotense</name>
    <dbReference type="NCBI Taxonomy" id="441950"/>
    <lineage>
        <taxon>Bacteria</taxon>
        <taxon>Pseudomonadati</taxon>
        <taxon>Pseudomonadota</taxon>
        <taxon>Alphaproteobacteria</taxon>
        <taxon>Hyphomicrobiales</taxon>
        <taxon>Nitrobacteraceae</taxon>
        <taxon>Bradyrhizobium</taxon>
    </lineage>
</organism>
<evidence type="ECO:0000313" key="1">
    <source>
        <dbReference type="EMBL" id="GLR91664.1"/>
    </source>
</evidence>
<evidence type="ECO:0000313" key="2">
    <source>
        <dbReference type="Proteomes" id="UP001156905"/>
    </source>
</evidence>
<proteinExistence type="predicted"/>
<accession>A0ABQ6BB56</accession>
<comment type="caution">
    <text evidence="1">The sequence shown here is derived from an EMBL/GenBank/DDBJ whole genome shotgun (WGS) entry which is preliminary data.</text>
</comment>
<reference evidence="2" key="1">
    <citation type="journal article" date="2019" name="Int. J. Syst. Evol. Microbiol.">
        <title>The Global Catalogue of Microorganisms (GCM) 10K type strain sequencing project: providing services to taxonomists for standard genome sequencing and annotation.</title>
        <authorList>
            <consortium name="The Broad Institute Genomics Platform"/>
            <consortium name="The Broad Institute Genome Sequencing Center for Infectious Disease"/>
            <person name="Wu L."/>
            <person name="Ma J."/>
        </authorList>
    </citation>
    <scope>NUCLEOTIDE SEQUENCE [LARGE SCALE GENOMIC DNA]</scope>
    <source>
        <strain evidence="2">NBRC 102520</strain>
    </source>
</reference>
<dbReference type="Proteomes" id="UP001156905">
    <property type="component" value="Unassembled WGS sequence"/>
</dbReference>